<dbReference type="GO" id="GO:0015074">
    <property type="term" value="P:DNA integration"/>
    <property type="evidence" value="ECO:0007669"/>
    <property type="project" value="InterPro"/>
</dbReference>
<evidence type="ECO:0000313" key="2">
    <source>
        <dbReference type="EMBL" id="KAA3488290.1"/>
    </source>
</evidence>
<keyword evidence="3" id="KW-1185">Reference proteome</keyword>
<dbReference type="PROSITE" id="PS50994">
    <property type="entry name" value="INTEGRASE"/>
    <property type="match status" value="1"/>
</dbReference>
<reference evidence="3" key="1">
    <citation type="journal article" date="2019" name="Plant Biotechnol. J.">
        <title>Genome sequencing of the Australian wild diploid species Gossypium australe highlights disease resistance and delayed gland morphogenesis.</title>
        <authorList>
            <person name="Cai Y."/>
            <person name="Cai X."/>
            <person name="Wang Q."/>
            <person name="Wang P."/>
            <person name="Zhang Y."/>
            <person name="Cai C."/>
            <person name="Xu Y."/>
            <person name="Wang K."/>
            <person name="Zhou Z."/>
            <person name="Wang C."/>
            <person name="Geng S."/>
            <person name="Li B."/>
            <person name="Dong Q."/>
            <person name="Hou Y."/>
            <person name="Wang H."/>
            <person name="Ai P."/>
            <person name="Liu Z."/>
            <person name="Yi F."/>
            <person name="Sun M."/>
            <person name="An G."/>
            <person name="Cheng J."/>
            <person name="Zhang Y."/>
            <person name="Shi Q."/>
            <person name="Xie Y."/>
            <person name="Shi X."/>
            <person name="Chang Y."/>
            <person name="Huang F."/>
            <person name="Chen Y."/>
            <person name="Hong S."/>
            <person name="Mi L."/>
            <person name="Sun Q."/>
            <person name="Zhang L."/>
            <person name="Zhou B."/>
            <person name="Peng R."/>
            <person name="Zhang X."/>
            <person name="Liu F."/>
        </authorList>
    </citation>
    <scope>NUCLEOTIDE SEQUENCE [LARGE SCALE GENOMIC DNA]</scope>
    <source>
        <strain evidence="3">cv. PA1801</strain>
    </source>
</reference>
<organism evidence="2 3">
    <name type="scientific">Gossypium australe</name>
    <dbReference type="NCBI Taxonomy" id="47621"/>
    <lineage>
        <taxon>Eukaryota</taxon>
        <taxon>Viridiplantae</taxon>
        <taxon>Streptophyta</taxon>
        <taxon>Embryophyta</taxon>
        <taxon>Tracheophyta</taxon>
        <taxon>Spermatophyta</taxon>
        <taxon>Magnoliopsida</taxon>
        <taxon>eudicotyledons</taxon>
        <taxon>Gunneridae</taxon>
        <taxon>Pentapetalae</taxon>
        <taxon>rosids</taxon>
        <taxon>malvids</taxon>
        <taxon>Malvales</taxon>
        <taxon>Malvaceae</taxon>
        <taxon>Malvoideae</taxon>
        <taxon>Gossypium</taxon>
    </lineage>
</organism>
<sequence length="308" mass="35897">MKIPQWKWERIMMDFISGLPLTPTKKDLIWVMVDQLTKSAHFIPIRVDYSLQRLAKLYVAEVVRLHGVPVSIISDRDPRFSSRFWKALHQAMGTRLDFSTAFHPQTDGQDSWEEYLPLAEFTYNNSYQSSIQIAPYEVLYGRRCRTPTCWTELGERQVLAPELVSEMEEKVRLIRARLKEASDRQKSYADLKLKDSRPSLFESVTVEEGNEVWSEGQAKSPVYWTLSGTRTCGPVAYRLELPPELEQIHDVFHVSMLRCCRSDPSHIVPVEEIEVRTDLSFEEELVQILDRDIKVLRRKSVPLVKVLW</sequence>
<dbReference type="PANTHER" id="PTHR45835">
    <property type="entry name" value="YALI0A06105P"/>
    <property type="match status" value="1"/>
</dbReference>
<evidence type="ECO:0000313" key="3">
    <source>
        <dbReference type="Proteomes" id="UP000325315"/>
    </source>
</evidence>
<dbReference type="InterPro" id="IPR001584">
    <property type="entry name" value="Integrase_cat-core"/>
</dbReference>
<keyword evidence="2" id="KW-0695">RNA-directed DNA polymerase</keyword>
<dbReference type="Proteomes" id="UP000325315">
    <property type="component" value="Unassembled WGS sequence"/>
</dbReference>
<dbReference type="GO" id="GO:0003964">
    <property type="term" value="F:RNA-directed DNA polymerase activity"/>
    <property type="evidence" value="ECO:0007669"/>
    <property type="project" value="UniProtKB-KW"/>
</dbReference>
<dbReference type="EMBL" id="SMMG02000001">
    <property type="protein sequence ID" value="KAA3488290.1"/>
    <property type="molecule type" value="Genomic_DNA"/>
</dbReference>
<name>A0A5B6X298_9ROSI</name>
<dbReference type="GO" id="GO:0003676">
    <property type="term" value="F:nucleic acid binding"/>
    <property type="evidence" value="ECO:0007669"/>
    <property type="project" value="InterPro"/>
</dbReference>
<keyword evidence="2" id="KW-0808">Transferase</keyword>
<dbReference type="InterPro" id="IPR012337">
    <property type="entry name" value="RNaseH-like_sf"/>
</dbReference>
<accession>A0A5B6X298</accession>
<dbReference type="Gene3D" id="3.30.420.10">
    <property type="entry name" value="Ribonuclease H-like superfamily/Ribonuclease H"/>
    <property type="match status" value="1"/>
</dbReference>
<dbReference type="OrthoDB" id="996347at2759"/>
<comment type="caution">
    <text evidence="2">The sequence shown here is derived from an EMBL/GenBank/DDBJ whole genome shotgun (WGS) entry which is preliminary data.</text>
</comment>
<dbReference type="AlphaFoldDB" id="A0A5B6X298"/>
<protein>
    <submittedName>
        <fullName evidence="2">Reverse transcriptase</fullName>
    </submittedName>
</protein>
<gene>
    <name evidence="2" type="ORF">EPI10_032059</name>
</gene>
<feature type="domain" description="Integrase catalytic" evidence="1">
    <location>
        <begin position="1"/>
        <end position="109"/>
    </location>
</feature>
<dbReference type="SUPFAM" id="SSF53098">
    <property type="entry name" value="Ribonuclease H-like"/>
    <property type="match status" value="1"/>
</dbReference>
<dbReference type="InterPro" id="IPR056924">
    <property type="entry name" value="SH3_Tf2-1"/>
</dbReference>
<evidence type="ECO:0000259" key="1">
    <source>
        <dbReference type="PROSITE" id="PS50994"/>
    </source>
</evidence>
<dbReference type="Pfam" id="PF24626">
    <property type="entry name" value="SH3_Tf2-1"/>
    <property type="match status" value="1"/>
</dbReference>
<keyword evidence="2" id="KW-0548">Nucleotidyltransferase</keyword>
<dbReference type="InterPro" id="IPR036397">
    <property type="entry name" value="RNaseH_sf"/>
</dbReference>
<dbReference type="PANTHER" id="PTHR45835:SF99">
    <property type="entry name" value="CHROMO DOMAIN-CONTAINING PROTEIN-RELATED"/>
    <property type="match status" value="1"/>
</dbReference>
<proteinExistence type="predicted"/>